<name>A0ABM0MJJ2_SACKO</name>
<evidence type="ECO:0000256" key="1">
    <source>
        <dbReference type="SAM" id="MobiDB-lite"/>
    </source>
</evidence>
<gene>
    <name evidence="3" type="primary">LOC102807979</name>
</gene>
<organism evidence="2 3">
    <name type="scientific">Saccoglossus kowalevskii</name>
    <name type="common">Acorn worm</name>
    <dbReference type="NCBI Taxonomy" id="10224"/>
    <lineage>
        <taxon>Eukaryota</taxon>
        <taxon>Metazoa</taxon>
        <taxon>Hemichordata</taxon>
        <taxon>Enteropneusta</taxon>
        <taxon>Harrimaniidae</taxon>
        <taxon>Saccoglossus</taxon>
    </lineage>
</organism>
<dbReference type="Proteomes" id="UP000694865">
    <property type="component" value="Unplaced"/>
</dbReference>
<proteinExistence type="predicted"/>
<feature type="region of interest" description="Disordered" evidence="1">
    <location>
        <begin position="90"/>
        <end position="125"/>
    </location>
</feature>
<keyword evidence="2" id="KW-1185">Reference proteome</keyword>
<feature type="compositionally biased region" description="Basic and acidic residues" evidence="1">
    <location>
        <begin position="90"/>
        <end position="110"/>
    </location>
</feature>
<dbReference type="GeneID" id="102807979"/>
<accession>A0ABM0MJJ2</accession>
<evidence type="ECO:0000313" key="3">
    <source>
        <dbReference type="RefSeq" id="XP_006820183.1"/>
    </source>
</evidence>
<reference evidence="3" key="1">
    <citation type="submission" date="2025-08" db="UniProtKB">
        <authorList>
            <consortium name="RefSeq"/>
        </authorList>
    </citation>
    <scope>IDENTIFICATION</scope>
    <source>
        <tissue evidence="3">Testes</tissue>
    </source>
</reference>
<evidence type="ECO:0000313" key="2">
    <source>
        <dbReference type="Proteomes" id="UP000694865"/>
    </source>
</evidence>
<feature type="non-terminal residue" evidence="3">
    <location>
        <position position="125"/>
    </location>
</feature>
<sequence length="125" mass="13933">PVPAVRYVQNSDSEYAQIVDGQIYETLSRATASQGLANMAYQHEDAPPPYTARDDGGNAAVQNNKQFSCVPEINNGYALPTPVMHSHYEEPYSKKKLENSPKNEKEKKTFVDLPSEDVNRSTTEI</sequence>
<dbReference type="RefSeq" id="XP_006820183.1">
    <property type="nucleotide sequence ID" value="XM_006820120.1"/>
</dbReference>
<protein>
    <submittedName>
        <fullName evidence="3">Uncharacterized protein LOC102807979</fullName>
    </submittedName>
</protein>
<feature type="non-terminal residue" evidence="3">
    <location>
        <position position="1"/>
    </location>
</feature>